<evidence type="ECO:0000313" key="10">
    <source>
        <dbReference type="Proteomes" id="UP000199604"/>
    </source>
</evidence>
<keyword evidence="6 7" id="KW-0472">Membrane</keyword>
<keyword evidence="9" id="KW-0645">Protease</keyword>
<dbReference type="GO" id="GO:0016020">
    <property type="term" value="C:membrane"/>
    <property type="evidence" value="ECO:0007669"/>
    <property type="project" value="UniProtKB-SubCell"/>
</dbReference>
<keyword evidence="10" id="KW-1185">Reference proteome</keyword>
<dbReference type="InterPro" id="IPR035952">
    <property type="entry name" value="Rhomboid-like_sf"/>
</dbReference>
<evidence type="ECO:0000259" key="8">
    <source>
        <dbReference type="Pfam" id="PF01694"/>
    </source>
</evidence>
<dbReference type="InterPro" id="IPR050925">
    <property type="entry name" value="Rhomboid_protease_S54"/>
</dbReference>
<sequence length="213" mass="24187">MMNNMTPTVKQLLIINIIFFLGSQIPNIKELAYTSFSLYSFGSPNFRIWQLITHMFMHAPYPSLSHIIFNMFALVSFGSILESLWGSKKFLFFYFSCGLAAAIMNNLVNQYYFGDIVTSAVGASGAIYGLLIAFAFMFPNAELSLMFIPVPVKAKYFVPIYMLLYDGLFGIFGNSFFGINTGIANFAHIGGALMGFVIMWYWKKNSFNNRRWN</sequence>
<accession>A0A1I0ZC23</accession>
<feature type="transmembrane region" description="Helical" evidence="7">
    <location>
        <begin position="12"/>
        <end position="28"/>
    </location>
</feature>
<evidence type="ECO:0000313" key="9">
    <source>
        <dbReference type="EMBL" id="SFB23319.1"/>
    </source>
</evidence>
<feature type="transmembrane region" description="Helical" evidence="7">
    <location>
        <begin position="64"/>
        <end position="84"/>
    </location>
</feature>
<dbReference type="InterPro" id="IPR022764">
    <property type="entry name" value="Peptidase_S54_rhomboid_dom"/>
</dbReference>
<dbReference type="AlphaFoldDB" id="A0A1I0ZC23"/>
<name>A0A1I0ZC23_9FLAO</name>
<evidence type="ECO:0000256" key="2">
    <source>
        <dbReference type="ARBA" id="ARBA00009045"/>
    </source>
</evidence>
<evidence type="ECO:0000256" key="3">
    <source>
        <dbReference type="ARBA" id="ARBA00022692"/>
    </source>
</evidence>
<evidence type="ECO:0000256" key="7">
    <source>
        <dbReference type="SAM" id="Phobius"/>
    </source>
</evidence>
<feature type="transmembrane region" description="Helical" evidence="7">
    <location>
        <begin position="183"/>
        <end position="202"/>
    </location>
</feature>
<evidence type="ECO:0000256" key="5">
    <source>
        <dbReference type="ARBA" id="ARBA00022989"/>
    </source>
</evidence>
<keyword evidence="5 7" id="KW-1133">Transmembrane helix</keyword>
<evidence type="ECO:0000256" key="1">
    <source>
        <dbReference type="ARBA" id="ARBA00004141"/>
    </source>
</evidence>
<dbReference type="Gene3D" id="1.20.1540.10">
    <property type="entry name" value="Rhomboid-like"/>
    <property type="match status" value="1"/>
</dbReference>
<evidence type="ECO:0000256" key="6">
    <source>
        <dbReference type="ARBA" id="ARBA00023136"/>
    </source>
</evidence>
<dbReference type="STRING" id="498292.SAMN05660845_2181"/>
<evidence type="ECO:0000256" key="4">
    <source>
        <dbReference type="ARBA" id="ARBA00022801"/>
    </source>
</evidence>
<feature type="transmembrane region" description="Helical" evidence="7">
    <location>
        <begin position="125"/>
        <end position="148"/>
    </location>
</feature>
<dbReference type="Proteomes" id="UP000199604">
    <property type="component" value="Unassembled WGS sequence"/>
</dbReference>
<protein>
    <submittedName>
        <fullName evidence="9">Membrane associated serine protease, rhomboid family</fullName>
    </submittedName>
</protein>
<gene>
    <name evidence="9" type="ORF">SAMN05660845_2181</name>
</gene>
<dbReference type="GO" id="GO:0006508">
    <property type="term" value="P:proteolysis"/>
    <property type="evidence" value="ECO:0007669"/>
    <property type="project" value="UniProtKB-KW"/>
</dbReference>
<proteinExistence type="inferred from homology"/>
<comment type="subcellular location">
    <subcellularLocation>
        <location evidence="1">Membrane</location>
        <topology evidence="1">Multi-pass membrane protein</topology>
    </subcellularLocation>
</comment>
<dbReference type="GO" id="GO:0004252">
    <property type="term" value="F:serine-type endopeptidase activity"/>
    <property type="evidence" value="ECO:0007669"/>
    <property type="project" value="InterPro"/>
</dbReference>
<dbReference type="PANTHER" id="PTHR43731">
    <property type="entry name" value="RHOMBOID PROTEASE"/>
    <property type="match status" value="1"/>
</dbReference>
<dbReference type="EMBL" id="FOJT01000005">
    <property type="protein sequence ID" value="SFB23319.1"/>
    <property type="molecule type" value="Genomic_DNA"/>
</dbReference>
<keyword evidence="4" id="KW-0378">Hydrolase</keyword>
<dbReference type="PANTHER" id="PTHR43731:SF14">
    <property type="entry name" value="PRESENILIN-ASSOCIATED RHOMBOID-LIKE PROTEIN, MITOCHONDRIAL"/>
    <property type="match status" value="1"/>
</dbReference>
<dbReference type="SUPFAM" id="SSF144091">
    <property type="entry name" value="Rhomboid-like"/>
    <property type="match status" value="1"/>
</dbReference>
<reference evidence="10" key="1">
    <citation type="submission" date="2016-10" db="EMBL/GenBank/DDBJ databases">
        <authorList>
            <person name="Varghese N."/>
            <person name="Submissions S."/>
        </authorList>
    </citation>
    <scope>NUCLEOTIDE SEQUENCE [LARGE SCALE GENOMIC DNA]</scope>
    <source>
        <strain evidence="10">DSM 21789</strain>
    </source>
</reference>
<organism evidence="9 10">
    <name type="scientific">Flavobacterium swingsii</name>
    <dbReference type="NCBI Taxonomy" id="498292"/>
    <lineage>
        <taxon>Bacteria</taxon>
        <taxon>Pseudomonadati</taxon>
        <taxon>Bacteroidota</taxon>
        <taxon>Flavobacteriia</taxon>
        <taxon>Flavobacteriales</taxon>
        <taxon>Flavobacteriaceae</taxon>
        <taxon>Flavobacterium</taxon>
    </lineage>
</organism>
<feature type="transmembrane region" description="Helical" evidence="7">
    <location>
        <begin position="91"/>
        <end position="113"/>
    </location>
</feature>
<comment type="similarity">
    <text evidence="2">Belongs to the peptidase S54 family.</text>
</comment>
<keyword evidence="3 7" id="KW-0812">Transmembrane</keyword>
<feature type="domain" description="Peptidase S54 rhomboid" evidence="8">
    <location>
        <begin position="47"/>
        <end position="202"/>
    </location>
</feature>
<dbReference type="Pfam" id="PF01694">
    <property type="entry name" value="Rhomboid"/>
    <property type="match status" value="1"/>
</dbReference>